<protein>
    <submittedName>
        <fullName evidence="1">Uncharacterized protein</fullName>
    </submittedName>
</protein>
<name>A0ABP1F2G0_9FLAO</name>
<sequence length="66" mass="7732">MKKSILNLGKALNRENQKRINGGFIPTLYQFCCTRTQGFWISNYPFIASDPFYTCTSEVCRNRIEF</sequence>
<evidence type="ECO:0000313" key="1">
    <source>
        <dbReference type="EMBL" id="CAL2104709.1"/>
    </source>
</evidence>
<dbReference type="Proteomes" id="UP001497527">
    <property type="component" value="Unassembled WGS sequence"/>
</dbReference>
<accession>A0ABP1F2G0</accession>
<reference evidence="1 2" key="1">
    <citation type="submission" date="2024-05" db="EMBL/GenBank/DDBJ databases">
        <authorList>
            <person name="Duchaud E."/>
        </authorList>
    </citation>
    <scope>NUCLEOTIDE SEQUENCE [LARGE SCALE GENOMIC DNA]</scope>
    <source>
        <strain evidence="1">Ena-SAMPLE-TAB-13-05-2024-13:56:06:370-140308</strain>
    </source>
</reference>
<dbReference type="RefSeq" id="WP_348714169.1">
    <property type="nucleotide sequence ID" value="NZ_CAXJIO010000018.1"/>
</dbReference>
<keyword evidence="2" id="KW-1185">Reference proteome</keyword>
<comment type="caution">
    <text evidence="1">The sequence shown here is derived from an EMBL/GenBank/DDBJ whole genome shotgun (WGS) entry which is preliminary data.</text>
</comment>
<proteinExistence type="predicted"/>
<organism evidence="1 2">
    <name type="scientific">Tenacibaculum polynesiense</name>
    <dbReference type="NCBI Taxonomy" id="3137857"/>
    <lineage>
        <taxon>Bacteria</taxon>
        <taxon>Pseudomonadati</taxon>
        <taxon>Bacteroidota</taxon>
        <taxon>Flavobacteriia</taxon>
        <taxon>Flavobacteriales</taxon>
        <taxon>Flavobacteriaceae</taxon>
        <taxon>Tenacibaculum</taxon>
    </lineage>
</organism>
<dbReference type="EMBL" id="CAXJIO010000018">
    <property type="protein sequence ID" value="CAL2104709.1"/>
    <property type="molecule type" value="Genomic_DNA"/>
</dbReference>
<gene>
    <name evidence="1" type="ORF">T190423A01A_90134</name>
</gene>
<evidence type="ECO:0000313" key="2">
    <source>
        <dbReference type="Proteomes" id="UP001497527"/>
    </source>
</evidence>